<evidence type="ECO:0000256" key="1">
    <source>
        <dbReference type="ARBA" id="ARBA00000971"/>
    </source>
</evidence>
<evidence type="ECO:0000256" key="5">
    <source>
        <dbReference type="SAM" id="MobiDB-lite"/>
    </source>
</evidence>
<evidence type="ECO:0000256" key="4">
    <source>
        <dbReference type="ARBA" id="ARBA00023235"/>
    </source>
</evidence>
<dbReference type="InterPro" id="IPR020892">
    <property type="entry name" value="Cyclophilin-type_PPIase_CS"/>
</dbReference>
<dbReference type="Gene3D" id="2.60.40.790">
    <property type="match status" value="1"/>
</dbReference>
<reference evidence="8" key="1">
    <citation type="submission" date="2023-01" db="EMBL/GenBank/DDBJ databases">
        <title>Metagenome sequencing of chrysophaentin producing Chrysophaeum taylorii.</title>
        <authorList>
            <person name="Davison J."/>
            <person name="Bewley C."/>
        </authorList>
    </citation>
    <scope>NUCLEOTIDE SEQUENCE</scope>
    <source>
        <strain evidence="8">NIES-1699</strain>
    </source>
</reference>
<comment type="caution">
    <text evidence="8">The sequence shown here is derived from an EMBL/GenBank/DDBJ whole genome shotgun (WGS) entry which is preliminary data.</text>
</comment>
<organism evidence="8 9">
    <name type="scientific">Chrysophaeum taylorii</name>
    <dbReference type="NCBI Taxonomy" id="2483200"/>
    <lineage>
        <taxon>Eukaryota</taxon>
        <taxon>Sar</taxon>
        <taxon>Stramenopiles</taxon>
        <taxon>Ochrophyta</taxon>
        <taxon>Pelagophyceae</taxon>
        <taxon>Pelagomonadales</taxon>
        <taxon>Pelagomonadaceae</taxon>
        <taxon>Chrysophaeum</taxon>
    </lineage>
</organism>
<dbReference type="Proteomes" id="UP001230188">
    <property type="component" value="Unassembled WGS sequence"/>
</dbReference>
<dbReference type="InterPro" id="IPR029000">
    <property type="entry name" value="Cyclophilin-like_dom_sf"/>
</dbReference>
<dbReference type="SUPFAM" id="SSF50891">
    <property type="entry name" value="Cyclophilin-like"/>
    <property type="match status" value="1"/>
</dbReference>
<evidence type="ECO:0000256" key="2">
    <source>
        <dbReference type="ARBA" id="ARBA00013194"/>
    </source>
</evidence>
<dbReference type="PROSITE" id="PS51203">
    <property type="entry name" value="CS"/>
    <property type="match status" value="1"/>
</dbReference>
<keyword evidence="4" id="KW-0413">Isomerase</keyword>
<dbReference type="PRINTS" id="PR00153">
    <property type="entry name" value="CSAPPISMRASE"/>
</dbReference>
<dbReference type="InterPro" id="IPR002130">
    <property type="entry name" value="Cyclophilin-type_PPIase_dom"/>
</dbReference>
<dbReference type="Pfam" id="PF04969">
    <property type="entry name" value="CS"/>
    <property type="match status" value="1"/>
</dbReference>
<dbReference type="PROSITE" id="PS00170">
    <property type="entry name" value="CSA_PPIASE_1"/>
    <property type="match status" value="1"/>
</dbReference>
<dbReference type="PANTHER" id="PTHR11071:SF561">
    <property type="entry name" value="PEPTIDYL-PROLYL CIS-TRANS ISOMERASE D-RELATED"/>
    <property type="match status" value="1"/>
</dbReference>
<dbReference type="GO" id="GO:0005737">
    <property type="term" value="C:cytoplasm"/>
    <property type="evidence" value="ECO:0007669"/>
    <property type="project" value="TreeGrafter"/>
</dbReference>
<evidence type="ECO:0000259" key="7">
    <source>
        <dbReference type="PROSITE" id="PS51203"/>
    </source>
</evidence>
<dbReference type="InterPro" id="IPR008978">
    <property type="entry name" value="HSP20-like_chaperone"/>
</dbReference>
<feature type="domain" description="CS" evidence="7">
    <location>
        <begin position="640"/>
        <end position="726"/>
    </location>
</feature>
<dbReference type="GO" id="GO:0003755">
    <property type="term" value="F:peptidyl-prolyl cis-trans isomerase activity"/>
    <property type="evidence" value="ECO:0007669"/>
    <property type="project" value="UniProtKB-KW"/>
</dbReference>
<comment type="catalytic activity">
    <reaction evidence="1">
        <text>[protein]-peptidylproline (omega=180) = [protein]-peptidylproline (omega=0)</text>
        <dbReference type="Rhea" id="RHEA:16237"/>
        <dbReference type="Rhea" id="RHEA-COMP:10747"/>
        <dbReference type="Rhea" id="RHEA-COMP:10748"/>
        <dbReference type="ChEBI" id="CHEBI:83833"/>
        <dbReference type="ChEBI" id="CHEBI:83834"/>
        <dbReference type="EC" id="5.2.1.8"/>
    </reaction>
</comment>
<dbReference type="GO" id="GO:0006457">
    <property type="term" value="P:protein folding"/>
    <property type="evidence" value="ECO:0007669"/>
    <property type="project" value="InterPro"/>
</dbReference>
<accession>A0AAD7UI83</accession>
<evidence type="ECO:0000259" key="6">
    <source>
        <dbReference type="PROSITE" id="PS50072"/>
    </source>
</evidence>
<evidence type="ECO:0000256" key="3">
    <source>
        <dbReference type="ARBA" id="ARBA00023110"/>
    </source>
</evidence>
<feature type="domain" description="PPIase cyclophilin-type" evidence="6">
    <location>
        <begin position="742"/>
        <end position="899"/>
    </location>
</feature>
<keyword evidence="9" id="KW-1185">Reference proteome</keyword>
<evidence type="ECO:0000313" key="8">
    <source>
        <dbReference type="EMBL" id="KAJ8604911.1"/>
    </source>
</evidence>
<dbReference type="InterPro" id="IPR007052">
    <property type="entry name" value="CS_dom"/>
</dbReference>
<protein>
    <recommendedName>
        <fullName evidence="2">peptidylprolyl isomerase</fullName>
        <ecNumber evidence="2">5.2.1.8</ecNumber>
    </recommendedName>
</protein>
<keyword evidence="3" id="KW-0697">Rotamase</keyword>
<dbReference type="SUPFAM" id="SSF49764">
    <property type="entry name" value="HSP20-like chaperones"/>
    <property type="match status" value="1"/>
</dbReference>
<dbReference type="PROSITE" id="PS50072">
    <property type="entry name" value="CSA_PPIASE_2"/>
    <property type="match status" value="1"/>
</dbReference>
<dbReference type="EC" id="5.2.1.8" evidence="2"/>
<feature type="region of interest" description="Disordered" evidence="5">
    <location>
        <begin position="626"/>
        <end position="647"/>
    </location>
</feature>
<dbReference type="EMBL" id="JAQMWT010000320">
    <property type="protein sequence ID" value="KAJ8604911.1"/>
    <property type="molecule type" value="Genomic_DNA"/>
</dbReference>
<dbReference type="PROSITE" id="PS51257">
    <property type="entry name" value="PROKAR_LIPOPROTEIN"/>
    <property type="match status" value="1"/>
</dbReference>
<evidence type="ECO:0000313" key="9">
    <source>
        <dbReference type="Proteomes" id="UP001230188"/>
    </source>
</evidence>
<name>A0AAD7UI83_9STRA</name>
<dbReference type="Pfam" id="PF00160">
    <property type="entry name" value="Pro_isomerase"/>
    <property type="match status" value="1"/>
</dbReference>
<dbReference type="PANTHER" id="PTHR11071">
    <property type="entry name" value="PEPTIDYL-PROLYL CIS-TRANS ISOMERASE"/>
    <property type="match status" value="1"/>
</dbReference>
<proteinExistence type="predicted"/>
<dbReference type="Gene3D" id="2.40.100.10">
    <property type="entry name" value="Cyclophilin-like"/>
    <property type="match status" value="1"/>
</dbReference>
<dbReference type="AlphaFoldDB" id="A0AAD7UI83"/>
<gene>
    <name evidence="8" type="ORF">CTAYLR_004304</name>
</gene>
<dbReference type="GO" id="GO:0016018">
    <property type="term" value="F:cyclosporin A binding"/>
    <property type="evidence" value="ECO:0007669"/>
    <property type="project" value="TreeGrafter"/>
</dbReference>
<sequence length="909" mass="97041">MLRPRPRRRAVETCLGVAMLVATACAYGIAYAREAGAHEACRLALAEAQARIALLEAPTKQDPFDCYLDDCGGGAPPQRSAAAAPEEIIGGNVVPLWRAASVVVAPSDAISASFYEEPIELFTRGTLKRRDGGARLERALNKTQHAEPCDIVSAEETLAEVERRLAGTAVGCVAGATRKQQLSWVKRKPGRIAFSVAGFEHVACDPKLASLRARIAATRDAGFSSAVVVCADAACQKAACAAGLPAVAATARIAEFAAPAAPRDAAAFDFAADLASRGIRSLCVGMDTFFAPRRAGAALELDLEENARPVRLATRQASKGVPCRSLFFAAEASNSSSALRRLARVARALVVDGPAYARAVAAQLELDNIASGGRLSPLVVACAPRPRFVLSQHERLAAVVLEAPPKTNPASRKLLASELGLVAPRRAKKLLALKGASISLYENELEFARLVVAHLVATALVTNRALVLPSIHLDEKVFFLWTYLDLESLDTLNVAWHETHFLSRVPVATVAHLTVDLHMAALDTDGTREVFDADSPDEALLALALDQKADLLLLDLPFLRHHTPSPVSRHLRWCDRGLDPAKDARLAAASHACSVPGDTLESEPPEMREMFEDFDMNTDMDKLMAQLKGNSNPSGPKDRGSGPNYSWEQTRETMSLMVDVGEAAASDIVVEVTPRTIEVRIRGEARVSGDLGGDALKDDTFWVLEEDGTLVVDIAKKSQRSWTGLLSTEGDATYARVTRTVYLDVEINGTAAGRVELGLFGDDLPKTVDNFVALCEGRGGVPSFAGTPFHRVIPGFVAQAGDVTNRDGTGGVSIYDGPFKDERFLFRHDKEGLLSMANSGPDSNKSQFFCTLAACSWLDDKHVIFGRVLKGMDVLRAIEACGSADGTPLGSVLISASGSLEPSAGDDVV</sequence>
<dbReference type="FunFam" id="2.40.100.10:FF:000025">
    <property type="entry name" value="Peptidyl-prolyl cis-trans isomerase CYP19-2"/>
    <property type="match status" value="1"/>
</dbReference>